<organism evidence="1 2">
    <name type="scientific">Calidris pygmaea</name>
    <name type="common">Spoon-billed sandpiper</name>
    <dbReference type="NCBI Taxonomy" id="425635"/>
    <lineage>
        <taxon>Eukaryota</taxon>
        <taxon>Metazoa</taxon>
        <taxon>Chordata</taxon>
        <taxon>Craniata</taxon>
        <taxon>Vertebrata</taxon>
        <taxon>Euteleostomi</taxon>
        <taxon>Archelosauria</taxon>
        <taxon>Archosauria</taxon>
        <taxon>Dinosauria</taxon>
        <taxon>Saurischia</taxon>
        <taxon>Theropoda</taxon>
        <taxon>Coelurosauria</taxon>
        <taxon>Aves</taxon>
        <taxon>Neognathae</taxon>
        <taxon>Neoaves</taxon>
        <taxon>Charadriiformes</taxon>
        <taxon>Scolopacidae</taxon>
        <taxon>Calidris</taxon>
    </lineage>
</organism>
<sequence length="84" mass="9399">MHQLYMIYLLMSLVTRPKFWQELEPVPYPNPDILILLLYPRLTNSRNLSSVVSASPTLAVCLTLSRLSRASSPCALALSLSEPP</sequence>
<reference evidence="1" key="1">
    <citation type="submission" date="2025-08" db="UniProtKB">
        <authorList>
            <consortium name="Ensembl"/>
        </authorList>
    </citation>
    <scope>IDENTIFICATION</scope>
</reference>
<name>A0A8C3K319_9CHAR</name>
<keyword evidence="2" id="KW-1185">Reference proteome</keyword>
<dbReference type="AlphaFoldDB" id="A0A8C3K319"/>
<dbReference type="Ensembl" id="ENSCPGT00000017767.1">
    <property type="protein sequence ID" value="ENSCPGP00000016243.1"/>
    <property type="gene ID" value="ENSCPGG00000011433.1"/>
</dbReference>
<evidence type="ECO:0000313" key="1">
    <source>
        <dbReference type="Ensembl" id="ENSCPGP00000016243.1"/>
    </source>
</evidence>
<evidence type="ECO:0000313" key="2">
    <source>
        <dbReference type="Proteomes" id="UP000694419"/>
    </source>
</evidence>
<protein>
    <submittedName>
        <fullName evidence="1">Uncharacterized protein</fullName>
    </submittedName>
</protein>
<accession>A0A8C3K319</accession>
<reference evidence="1" key="2">
    <citation type="submission" date="2025-09" db="UniProtKB">
        <authorList>
            <consortium name="Ensembl"/>
        </authorList>
    </citation>
    <scope>IDENTIFICATION</scope>
</reference>
<dbReference type="Proteomes" id="UP000694419">
    <property type="component" value="Unplaced"/>
</dbReference>
<proteinExistence type="predicted"/>